<name>A6KMA1_RAT</name>
<evidence type="ECO:0000313" key="3">
    <source>
        <dbReference type="Proteomes" id="UP000234681"/>
    </source>
</evidence>
<feature type="region of interest" description="Disordered" evidence="1">
    <location>
        <begin position="1"/>
        <end position="84"/>
    </location>
</feature>
<organism evidence="2 3">
    <name type="scientific">Rattus norvegicus</name>
    <name type="common">Rat</name>
    <dbReference type="NCBI Taxonomy" id="10116"/>
    <lineage>
        <taxon>Eukaryota</taxon>
        <taxon>Metazoa</taxon>
        <taxon>Chordata</taxon>
        <taxon>Craniata</taxon>
        <taxon>Vertebrata</taxon>
        <taxon>Euteleostomi</taxon>
        <taxon>Mammalia</taxon>
        <taxon>Eutheria</taxon>
        <taxon>Euarchontoglires</taxon>
        <taxon>Glires</taxon>
        <taxon>Rodentia</taxon>
        <taxon>Myomorpha</taxon>
        <taxon>Muroidea</taxon>
        <taxon>Muridae</taxon>
        <taxon>Murinae</taxon>
        <taxon>Rattus</taxon>
    </lineage>
</organism>
<feature type="compositionally biased region" description="Low complexity" evidence="1">
    <location>
        <begin position="17"/>
        <end position="33"/>
    </location>
</feature>
<reference evidence="3" key="1">
    <citation type="submission" date="2005-09" db="EMBL/GenBank/DDBJ databases">
        <authorList>
            <person name="Mural R.J."/>
            <person name="Li P.W."/>
            <person name="Adams M.D."/>
            <person name="Amanatides P.G."/>
            <person name="Baden-Tillson H."/>
            <person name="Barnstead M."/>
            <person name="Chin S.H."/>
            <person name="Dew I."/>
            <person name="Evans C.A."/>
            <person name="Ferriera S."/>
            <person name="Flanigan M."/>
            <person name="Fosler C."/>
            <person name="Glodek A."/>
            <person name="Gu Z."/>
            <person name="Holt R.A."/>
            <person name="Jennings D."/>
            <person name="Kraft C.L."/>
            <person name="Lu F."/>
            <person name="Nguyen T."/>
            <person name="Nusskern D.R."/>
            <person name="Pfannkoch C.M."/>
            <person name="Sitter C."/>
            <person name="Sutton G.G."/>
            <person name="Venter J.C."/>
            <person name="Wang Z."/>
            <person name="Woodage T."/>
            <person name="Zheng X.H."/>
            <person name="Zhong F."/>
        </authorList>
    </citation>
    <scope>NUCLEOTIDE SEQUENCE [LARGE SCALE GENOMIC DNA]</scope>
    <source>
        <strain>BN</strain>
        <strain evidence="3">Sprague-Dawley</strain>
    </source>
</reference>
<dbReference type="EMBL" id="CH474066">
    <property type="protein sequence ID" value="EDL88809.1"/>
    <property type="molecule type" value="Genomic_DNA"/>
</dbReference>
<feature type="compositionally biased region" description="Gly residues" evidence="1">
    <location>
        <begin position="67"/>
        <end position="76"/>
    </location>
</feature>
<dbReference type="AlphaFoldDB" id="A6KMA1"/>
<protein>
    <submittedName>
        <fullName evidence="2">RCG38448, isoform CRA_a</fullName>
    </submittedName>
</protein>
<evidence type="ECO:0000256" key="1">
    <source>
        <dbReference type="SAM" id="MobiDB-lite"/>
    </source>
</evidence>
<proteinExistence type="predicted"/>
<evidence type="ECO:0000313" key="2">
    <source>
        <dbReference type="EMBL" id="EDL88809.1"/>
    </source>
</evidence>
<gene>
    <name evidence="2" type="ORF">rCG_38448</name>
</gene>
<dbReference type="Proteomes" id="UP000234681">
    <property type="component" value="Chromosome 3"/>
</dbReference>
<accession>A6KMA1</accession>
<sequence>MWMMLGETPGAPSEPRGTSTHSTHLTGGHTPTTADKFSGAFLAGGQLKQPAERDSPGSPGRPSGWAGDRGSGGGGRRVAAPREMLQQRQRRFHLAQGYQQVCLPCP</sequence>